<evidence type="ECO:0000313" key="3">
    <source>
        <dbReference type="Proteomes" id="UP000197138"/>
    </source>
</evidence>
<proteinExistence type="predicted"/>
<comment type="caution">
    <text evidence="2">The sequence shown here is derived from an EMBL/GenBank/DDBJ whole genome shotgun (WGS) entry which is preliminary data.</text>
</comment>
<organism evidence="2 3">
    <name type="scientific">Punica granatum</name>
    <name type="common">Pomegranate</name>
    <dbReference type="NCBI Taxonomy" id="22663"/>
    <lineage>
        <taxon>Eukaryota</taxon>
        <taxon>Viridiplantae</taxon>
        <taxon>Streptophyta</taxon>
        <taxon>Embryophyta</taxon>
        <taxon>Tracheophyta</taxon>
        <taxon>Spermatophyta</taxon>
        <taxon>Magnoliopsida</taxon>
        <taxon>eudicotyledons</taxon>
        <taxon>Gunneridae</taxon>
        <taxon>Pentapetalae</taxon>
        <taxon>rosids</taxon>
        <taxon>malvids</taxon>
        <taxon>Myrtales</taxon>
        <taxon>Lythraceae</taxon>
        <taxon>Punica</taxon>
    </lineage>
</organism>
<reference evidence="3" key="1">
    <citation type="journal article" date="2017" name="Plant J.">
        <title>The pomegranate (Punica granatum L.) genome and the genomics of punicalagin biosynthesis.</title>
        <authorList>
            <person name="Qin G."/>
            <person name="Xu C."/>
            <person name="Ming R."/>
            <person name="Tang H."/>
            <person name="Guyot R."/>
            <person name="Kramer E.M."/>
            <person name="Hu Y."/>
            <person name="Yi X."/>
            <person name="Qi Y."/>
            <person name="Xu X."/>
            <person name="Gao Z."/>
            <person name="Pan H."/>
            <person name="Jian J."/>
            <person name="Tian Y."/>
            <person name="Yue Z."/>
            <person name="Xu Y."/>
        </authorList>
    </citation>
    <scope>NUCLEOTIDE SEQUENCE [LARGE SCALE GENOMIC DNA]</scope>
    <source>
        <strain evidence="3">cv. Dabenzi</strain>
    </source>
</reference>
<accession>A0A218WMW2</accession>
<name>A0A218WMW2_PUNGR</name>
<evidence type="ECO:0000313" key="2">
    <source>
        <dbReference type="EMBL" id="OWM74197.1"/>
    </source>
</evidence>
<dbReference type="AlphaFoldDB" id="A0A218WMW2"/>
<feature type="compositionally biased region" description="Basic residues" evidence="1">
    <location>
        <begin position="93"/>
        <end position="102"/>
    </location>
</feature>
<dbReference type="EMBL" id="MTKT01003794">
    <property type="protein sequence ID" value="OWM74197.1"/>
    <property type="molecule type" value="Genomic_DNA"/>
</dbReference>
<evidence type="ECO:0000256" key="1">
    <source>
        <dbReference type="SAM" id="MobiDB-lite"/>
    </source>
</evidence>
<dbReference type="Proteomes" id="UP000197138">
    <property type="component" value="Unassembled WGS sequence"/>
</dbReference>
<sequence length="102" mass="11368">MGDPNCSMKYPFQPVRVQMSPSSPDSLPMAEILLLLLSSKQSQCRPCNKPIMATSAINCTRKSHQHQNPKSIHTPTFKKTLIVSRRFGSNSKGVKRSGQRGR</sequence>
<protein>
    <submittedName>
        <fullName evidence="2">Uncharacterized protein</fullName>
    </submittedName>
</protein>
<gene>
    <name evidence="2" type="ORF">CDL15_Pgr008510</name>
</gene>
<feature type="region of interest" description="Disordered" evidence="1">
    <location>
        <begin position="62"/>
        <end position="102"/>
    </location>
</feature>